<evidence type="ECO:0000313" key="4">
    <source>
        <dbReference type="EMBL" id="GAA1540824.1"/>
    </source>
</evidence>
<dbReference type="RefSeq" id="WP_344506832.1">
    <property type="nucleotide sequence ID" value="NZ_BAAAQD010000016.1"/>
</dbReference>
<evidence type="ECO:0000313" key="5">
    <source>
        <dbReference type="Proteomes" id="UP001501470"/>
    </source>
</evidence>
<evidence type="ECO:0000256" key="1">
    <source>
        <dbReference type="ARBA" id="ARBA00022679"/>
    </source>
</evidence>
<dbReference type="SUPFAM" id="SSF55729">
    <property type="entry name" value="Acyl-CoA N-acyltransferases (Nat)"/>
    <property type="match status" value="1"/>
</dbReference>
<accession>A0ABN2BIV4</accession>
<dbReference type="CDD" id="cd04301">
    <property type="entry name" value="NAT_SF"/>
    <property type="match status" value="1"/>
</dbReference>
<evidence type="ECO:0000256" key="2">
    <source>
        <dbReference type="ARBA" id="ARBA00023315"/>
    </source>
</evidence>
<dbReference type="PROSITE" id="PS51186">
    <property type="entry name" value="GNAT"/>
    <property type="match status" value="1"/>
</dbReference>
<evidence type="ECO:0000259" key="3">
    <source>
        <dbReference type="PROSITE" id="PS51186"/>
    </source>
</evidence>
<dbReference type="Proteomes" id="UP001501470">
    <property type="component" value="Unassembled WGS sequence"/>
</dbReference>
<dbReference type="PANTHER" id="PTHR43877">
    <property type="entry name" value="AMINOALKYLPHOSPHONATE N-ACETYLTRANSFERASE-RELATED-RELATED"/>
    <property type="match status" value="1"/>
</dbReference>
<gene>
    <name evidence="4" type="ORF">GCM10009827_070270</name>
</gene>
<dbReference type="InterPro" id="IPR000182">
    <property type="entry name" value="GNAT_dom"/>
</dbReference>
<reference evidence="4 5" key="1">
    <citation type="journal article" date="2019" name="Int. J. Syst. Evol. Microbiol.">
        <title>The Global Catalogue of Microorganisms (GCM) 10K type strain sequencing project: providing services to taxonomists for standard genome sequencing and annotation.</title>
        <authorList>
            <consortium name="The Broad Institute Genomics Platform"/>
            <consortium name="The Broad Institute Genome Sequencing Center for Infectious Disease"/>
            <person name="Wu L."/>
            <person name="Ma J."/>
        </authorList>
    </citation>
    <scope>NUCLEOTIDE SEQUENCE [LARGE SCALE GENOMIC DNA]</scope>
    <source>
        <strain evidence="4 5">JCM 15933</strain>
    </source>
</reference>
<dbReference type="Gene3D" id="3.40.630.30">
    <property type="match status" value="1"/>
</dbReference>
<keyword evidence="2" id="KW-0012">Acyltransferase</keyword>
<protein>
    <recommendedName>
        <fullName evidence="3">N-acetyltransferase domain-containing protein</fullName>
    </recommendedName>
</protein>
<dbReference type="InterPro" id="IPR050832">
    <property type="entry name" value="Bact_Acetyltransf"/>
</dbReference>
<proteinExistence type="predicted"/>
<dbReference type="PANTHER" id="PTHR43877:SF1">
    <property type="entry name" value="ACETYLTRANSFERASE"/>
    <property type="match status" value="1"/>
</dbReference>
<sequence>MDVAVERIAAATEETVEAFARLLPQLSASAAPLDAAALDALLIWPGNHILTACVDGRIVGVLTLVTFPVPTGLRARIEDVVVDESARGHGAGAALIREALRLAETEGARSVDLTSRPDRVSAIRLYERLGFTRRASNTFRYTGAPRLS</sequence>
<keyword evidence="1" id="KW-0808">Transferase</keyword>
<dbReference type="Pfam" id="PF00583">
    <property type="entry name" value="Acetyltransf_1"/>
    <property type="match status" value="1"/>
</dbReference>
<organism evidence="4 5">
    <name type="scientific">Dactylosporangium maewongense</name>
    <dbReference type="NCBI Taxonomy" id="634393"/>
    <lineage>
        <taxon>Bacteria</taxon>
        <taxon>Bacillati</taxon>
        <taxon>Actinomycetota</taxon>
        <taxon>Actinomycetes</taxon>
        <taxon>Micromonosporales</taxon>
        <taxon>Micromonosporaceae</taxon>
        <taxon>Dactylosporangium</taxon>
    </lineage>
</organism>
<dbReference type="EMBL" id="BAAAQD010000016">
    <property type="protein sequence ID" value="GAA1540824.1"/>
    <property type="molecule type" value="Genomic_DNA"/>
</dbReference>
<dbReference type="InterPro" id="IPR016181">
    <property type="entry name" value="Acyl_CoA_acyltransferase"/>
</dbReference>
<name>A0ABN2BIV4_9ACTN</name>
<keyword evidence="5" id="KW-1185">Reference proteome</keyword>
<comment type="caution">
    <text evidence="4">The sequence shown here is derived from an EMBL/GenBank/DDBJ whole genome shotgun (WGS) entry which is preliminary data.</text>
</comment>
<feature type="domain" description="N-acetyltransferase" evidence="3">
    <location>
        <begin position="6"/>
        <end position="148"/>
    </location>
</feature>